<dbReference type="Proteomes" id="UP000636709">
    <property type="component" value="Unassembled WGS sequence"/>
</dbReference>
<comment type="caution">
    <text evidence="1">The sequence shown here is derived from an EMBL/GenBank/DDBJ whole genome shotgun (WGS) entry which is preliminary data.</text>
</comment>
<gene>
    <name evidence="1" type="ORF">HU200_014985</name>
</gene>
<accession>A0A835FBL6</accession>
<evidence type="ECO:0000313" key="2">
    <source>
        <dbReference type="Proteomes" id="UP000636709"/>
    </source>
</evidence>
<organism evidence="1 2">
    <name type="scientific">Digitaria exilis</name>
    <dbReference type="NCBI Taxonomy" id="1010633"/>
    <lineage>
        <taxon>Eukaryota</taxon>
        <taxon>Viridiplantae</taxon>
        <taxon>Streptophyta</taxon>
        <taxon>Embryophyta</taxon>
        <taxon>Tracheophyta</taxon>
        <taxon>Spermatophyta</taxon>
        <taxon>Magnoliopsida</taxon>
        <taxon>Liliopsida</taxon>
        <taxon>Poales</taxon>
        <taxon>Poaceae</taxon>
        <taxon>PACMAD clade</taxon>
        <taxon>Panicoideae</taxon>
        <taxon>Panicodae</taxon>
        <taxon>Paniceae</taxon>
        <taxon>Anthephorinae</taxon>
        <taxon>Digitaria</taxon>
    </lineage>
</organism>
<dbReference type="AlphaFoldDB" id="A0A835FBL6"/>
<keyword evidence="2" id="KW-1185">Reference proteome</keyword>
<dbReference type="EMBL" id="JACEFO010001601">
    <property type="protein sequence ID" value="KAF8733378.1"/>
    <property type="molecule type" value="Genomic_DNA"/>
</dbReference>
<proteinExistence type="predicted"/>
<evidence type="ECO:0000313" key="1">
    <source>
        <dbReference type="EMBL" id="KAF8733378.1"/>
    </source>
</evidence>
<name>A0A835FBL6_9POAL</name>
<reference evidence="1" key="1">
    <citation type="submission" date="2020-07" db="EMBL/GenBank/DDBJ databases">
        <title>Genome sequence and genetic diversity analysis of an under-domesticated orphan crop, white fonio (Digitaria exilis).</title>
        <authorList>
            <person name="Bennetzen J.L."/>
            <person name="Chen S."/>
            <person name="Ma X."/>
            <person name="Wang X."/>
            <person name="Yssel A.E.J."/>
            <person name="Chaluvadi S.R."/>
            <person name="Johnson M."/>
            <person name="Gangashetty P."/>
            <person name="Hamidou F."/>
            <person name="Sanogo M.D."/>
            <person name="Zwaenepoel A."/>
            <person name="Wallace J."/>
            <person name="Van De Peer Y."/>
            <person name="Van Deynze A."/>
        </authorList>
    </citation>
    <scope>NUCLEOTIDE SEQUENCE</scope>
    <source>
        <tissue evidence="1">Leaves</tissue>
    </source>
</reference>
<dbReference type="OrthoDB" id="682412at2759"/>
<sequence>MTTTPGTPKKAVRALVMLVTWEMKERNARIFQRRESMPSMLGKIKGKIAAWKLAGAKHLESLFTRE</sequence>
<protein>
    <submittedName>
        <fullName evidence="1">Uncharacterized protein</fullName>
    </submittedName>
</protein>